<feature type="region of interest" description="Disordered" evidence="1">
    <location>
        <begin position="139"/>
        <end position="158"/>
    </location>
</feature>
<evidence type="ECO:0008006" key="4">
    <source>
        <dbReference type="Google" id="ProtNLM"/>
    </source>
</evidence>
<evidence type="ECO:0000256" key="1">
    <source>
        <dbReference type="SAM" id="MobiDB-lite"/>
    </source>
</evidence>
<reference evidence="2 3" key="1">
    <citation type="submission" date="2021-02" db="EMBL/GenBank/DDBJ databases">
        <title>De Novo genome assembly of isolated myxobacteria.</title>
        <authorList>
            <person name="Stevens D.C."/>
        </authorList>
    </citation>
    <scope>NUCLEOTIDE SEQUENCE [LARGE SCALE GENOMIC DNA]</scope>
    <source>
        <strain evidence="2 3">SCHIC003</strain>
    </source>
</reference>
<dbReference type="InterPro" id="IPR052894">
    <property type="entry name" value="AsmA-related"/>
</dbReference>
<dbReference type="EMBL" id="CP071091">
    <property type="protein sequence ID" value="QSQ17072.1"/>
    <property type="molecule type" value="Genomic_DNA"/>
</dbReference>
<evidence type="ECO:0000313" key="2">
    <source>
        <dbReference type="EMBL" id="QSQ17072.1"/>
    </source>
</evidence>
<organism evidence="2 3">
    <name type="scientific">Myxococcus landrumensis</name>
    <dbReference type="NCBI Taxonomy" id="2813577"/>
    <lineage>
        <taxon>Bacteria</taxon>
        <taxon>Pseudomonadati</taxon>
        <taxon>Myxococcota</taxon>
        <taxon>Myxococcia</taxon>
        <taxon>Myxococcales</taxon>
        <taxon>Cystobacterineae</taxon>
        <taxon>Myxococcaceae</taxon>
        <taxon>Myxococcus</taxon>
    </lineage>
</organism>
<evidence type="ECO:0000313" key="3">
    <source>
        <dbReference type="Proteomes" id="UP000663090"/>
    </source>
</evidence>
<dbReference type="PANTHER" id="PTHR30441">
    <property type="entry name" value="DUF748 DOMAIN-CONTAINING PROTEIN"/>
    <property type="match status" value="1"/>
</dbReference>
<keyword evidence="3" id="KW-1185">Reference proteome</keyword>
<dbReference type="PANTHER" id="PTHR30441:SF4">
    <property type="entry name" value="PROTEIN ASMA"/>
    <property type="match status" value="1"/>
</dbReference>
<gene>
    <name evidence="2" type="ORF">JY572_13865</name>
</gene>
<protein>
    <recommendedName>
        <fullName evidence="4">AsmA-like C-terminal domain-containing protein</fullName>
    </recommendedName>
</protein>
<dbReference type="RefSeq" id="WP_206718707.1">
    <property type="nucleotide sequence ID" value="NZ_CP071091.1"/>
</dbReference>
<proteinExistence type="predicted"/>
<sequence length="1229" mass="132260">MDSPPAERPRRRWARPLAGVLLVLVGLFALVLAATVVALHHLDHPWLKQQILPRVEAAAGVQLDYQTARVALLSGLRIEGLVVRTPAPFQGVAPEFVRVGTIEAWWSPSSLVGGPTWVERVAVHDVALTLVADDAGPTSLSALSGPTTAPEPAPAEPTLGTSRQLAALLASAPPVGKIEVSGVSLKYLRVRNGDVVERWSLAGLAARLEAKQHEGAWKLFANMGQPGAPLPLTLSREGSAEPTGEAALELALSLEAGATEAHVRVDLDVTRQTFDSRFTVRPLLHGSASARFDGEKQQTVIELERTQLTDSTHVEVLAVLPDAAEVPVLVTRALADVDLARLLQAIPRELRPVALERGKAHLDAQDLTLSAIPTLGAKGKLGLDVEVSSLRMTQDALQVALGGGRISVVATPDAPRGLAAQVAFTLQGLAVDGPTTLRIPKAQGELQGHQLRPEPSSALGFAGDATLTANVASLDALAGGIRAKAQRLHLQLKAPLVGEPPFTLSADLPVGELHVVTEDGREVLKGPMHVKLDASEVFPHREDPRLSRARAHLTLDVGDMHATLDATKGPSDVTYTLDVQTPNLVVARPFLPDDIAARLGWKDLAVGLTSKGTASALFSPAPRVDHQTELRLQRPTWDDVAASSVALVLRSRGDAWRHQGELDIRADGLRAGTLEIGTQHQTLTLDVDRRKPSVRLGVTSKAGVMATVDAALTFDRKARALRADVTADLPPLGNLSPLLARFKVPAAMESSRFALKLDVHGTLLGVISDISAEGDLTLAKDLQKTAAYEGHVELDARGIRWRDDVLFINIPAIHWRVDSHGEGPKRNVRSDLKAEKLTVGMHDRRLSFADLASATTADFAMPWDSDEIAVTQNLKARSLEQKPALPYPVQDLALSFTARRKTSGVVHVPDFQLSNAGTNTELKVQGRLDLSDERRRLALRGDLVQDLSKLARPDQLESSGKVSVEFRVASPDLVVFRTFSSLLLQNVNVRLPAKGIAVEGLDGNVPLTENIEFVDGQLRLTSDVNMNPYPMLRFADQHPLLSRSGFVSAARITTPQLSIAPMAGNLAINQNLVSMTQLEMGVRGGRITGQCLLDWQGRHSTLEARVRATGVQSSRGEPFDGNAAVVISAKDRSINGRAEILRIGNRHLLDLLDLEDPRQVDPATNRVRYALRLGYPEHVRVNFNHGFGSLSITMGGLARLVSIDEIRGIPMGPIVDQLLKSMPPLEATP</sequence>
<dbReference type="Proteomes" id="UP000663090">
    <property type="component" value="Chromosome"/>
</dbReference>
<accession>A0ABX7NE22</accession>
<name>A0ABX7NE22_9BACT</name>